<protein>
    <recommendedName>
        <fullName evidence="3">DUF4868 domain-containing protein</fullName>
    </recommendedName>
</protein>
<sequence length="282" mass="32733">MILAKCKREYKILKLKKSDVSQLYQSPITEQTQLIEFNTEAKCELDEWLFIDLLDHKEEIIDHFLNLFKSTANLNTFDDNSFSEIDFLITKPKDSKELFLKKITKAKRIENISILQIKGRRLGSSTLKVINIPNGIELDGNIDAYYDGNNRLYFKNFNKIHNIFKGIDIFYREANEEEVESFKNSACLELSGYTRDIGIRNLKMIAIIKDNPKIKLDQPEYIQQMISQASNFDAITLSVENNKFIINNESDLSQFLKLALGRFYINPLTDDKMLANTAKTIF</sequence>
<evidence type="ECO:0008006" key="3">
    <source>
        <dbReference type="Google" id="ProtNLM"/>
    </source>
</evidence>
<evidence type="ECO:0000313" key="2">
    <source>
        <dbReference type="Proteomes" id="UP001228955"/>
    </source>
</evidence>
<name>A0AB38YQJ9_VEIPA</name>
<reference evidence="1" key="1">
    <citation type="submission" date="2023-08" db="EMBL/GenBank/DDBJ databases">
        <title>Veillonella_parvula_DSM 2007_complete_genome_hifiasm_Zymo_Research_D6332.</title>
        <authorList>
            <person name="Damerum A."/>
        </authorList>
    </citation>
    <scope>NUCLEOTIDE SEQUENCE</scope>
    <source>
        <strain evidence="1">DSM 2007</strain>
    </source>
</reference>
<dbReference type="RefSeq" id="WP_004696319.1">
    <property type="nucleotide sequence ID" value="NZ_CP133463.1"/>
</dbReference>
<gene>
    <name evidence="1" type="ORF">RDV51_03210</name>
</gene>
<accession>A0AB38YQJ9</accession>
<organism evidence="1 2">
    <name type="scientific">Veillonella parvula</name>
    <name type="common">Staphylococcus parvulus</name>
    <dbReference type="NCBI Taxonomy" id="29466"/>
    <lineage>
        <taxon>Bacteria</taxon>
        <taxon>Bacillati</taxon>
        <taxon>Bacillota</taxon>
        <taxon>Negativicutes</taxon>
        <taxon>Veillonellales</taxon>
        <taxon>Veillonellaceae</taxon>
        <taxon>Veillonella</taxon>
    </lineage>
</organism>
<evidence type="ECO:0000313" key="1">
    <source>
        <dbReference type="EMBL" id="WMS20359.1"/>
    </source>
</evidence>
<proteinExistence type="predicted"/>
<dbReference type="Proteomes" id="UP001228955">
    <property type="component" value="Chromosome"/>
</dbReference>
<dbReference type="EMBL" id="CP133463">
    <property type="protein sequence ID" value="WMS20359.1"/>
    <property type="molecule type" value="Genomic_DNA"/>
</dbReference>
<dbReference type="AlphaFoldDB" id="A0AB38YQJ9"/>